<proteinExistence type="predicted"/>
<organism evidence="1 2">
    <name type="scientific">Macrostomum lignano</name>
    <dbReference type="NCBI Taxonomy" id="282301"/>
    <lineage>
        <taxon>Eukaryota</taxon>
        <taxon>Metazoa</taxon>
        <taxon>Spiralia</taxon>
        <taxon>Lophotrochozoa</taxon>
        <taxon>Platyhelminthes</taxon>
        <taxon>Rhabditophora</taxon>
        <taxon>Macrostomorpha</taxon>
        <taxon>Macrostomida</taxon>
        <taxon>Macrostomidae</taxon>
        <taxon>Macrostomum</taxon>
    </lineage>
</organism>
<evidence type="ECO:0000313" key="2">
    <source>
        <dbReference type="WBParaSite" id="maker-unitig_23317-snap-gene-0.2-mRNA-1"/>
    </source>
</evidence>
<keyword evidence="1" id="KW-1185">Reference proteome</keyword>
<dbReference type="Proteomes" id="UP000095280">
    <property type="component" value="Unplaced"/>
</dbReference>
<dbReference type="AlphaFoldDB" id="A0A1I8F7D0"/>
<name>A0A1I8F7D0_9PLAT</name>
<sequence>AVSLRQRERQLRFAQRPATQSWPNQRQQILAAYRGIRWAVRLAGGCLLAATLTALICGHSVAQSALAIDCATRAATIDEEPMRLRNFSAGQLLRSSIVQMVQCESCQWRLIGPPQLVVWSGKQISHDNDASSSTSSSRNGSNRRAAIDSLSQLLTESPILTPPAAKADKQKLQALSDRLSASSTKSSGVAEIPFSSSLIGQVTADTWLWRSEADLIAYLPSAAWNVADLKSHTDWWSVMSKNLSALLTTNSTAAVRAIGLTVSFYHASLTNILTTSRLLIEPNWFNNSWSADSSV</sequence>
<dbReference type="WBParaSite" id="maker-unitig_23317-snap-gene-0.2-mRNA-1">
    <property type="protein sequence ID" value="maker-unitig_23317-snap-gene-0.2-mRNA-1"/>
    <property type="gene ID" value="maker-unitig_23317-snap-gene-0.2"/>
</dbReference>
<reference evidence="2" key="1">
    <citation type="submission" date="2016-11" db="UniProtKB">
        <authorList>
            <consortium name="WormBaseParasite"/>
        </authorList>
    </citation>
    <scope>IDENTIFICATION</scope>
</reference>
<protein>
    <submittedName>
        <fullName evidence="2">DUF3300 domain-containing protein</fullName>
    </submittedName>
</protein>
<evidence type="ECO:0000313" key="1">
    <source>
        <dbReference type="Proteomes" id="UP000095280"/>
    </source>
</evidence>
<accession>A0A1I8F7D0</accession>